<feature type="chain" id="PRO_5040309931" description="Secreted protein" evidence="2">
    <location>
        <begin position="18"/>
        <end position="110"/>
    </location>
</feature>
<evidence type="ECO:0000256" key="2">
    <source>
        <dbReference type="SAM" id="SignalP"/>
    </source>
</evidence>
<gene>
    <name evidence="3" type="ORF">PLEPLA_LOCUS23078</name>
</gene>
<dbReference type="AlphaFoldDB" id="A0A9N7URL8"/>
<feature type="region of interest" description="Disordered" evidence="1">
    <location>
        <begin position="87"/>
        <end position="110"/>
    </location>
</feature>
<name>A0A9N7URL8_PLEPL</name>
<comment type="caution">
    <text evidence="3">The sequence shown here is derived from an EMBL/GenBank/DDBJ whole genome shotgun (WGS) entry which is preliminary data.</text>
</comment>
<protein>
    <recommendedName>
        <fullName evidence="5">Secreted protein</fullName>
    </recommendedName>
</protein>
<organism evidence="3 4">
    <name type="scientific">Pleuronectes platessa</name>
    <name type="common">European plaice</name>
    <dbReference type="NCBI Taxonomy" id="8262"/>
    <lineage>
        <taxon>Eukaryota</taxon>
        <taxon>Metazoa</taxon>
        <taxon>Chordata</taxon>
        <taxon>Craniata</taxon>
        <taxon>Vertebrata</taxon>
        <taxon>Euteleostomi</taxon>
        <taxon>Actinopterygii</taxon>
        <taxon>Neopterygii</taxon>
        <taxon>Teleostei</taxon>
        <taxon>Neoteleostei</taxon>
        <taxon>Acanthomorphata</taxon>
        <taxon>Carangaria</taxon>
        <taxon>Pleuronectiformes</taxon>
        <taxon>Pleuronectoidei</taxon>
        <taxon>Pleuronectidae</taxon>
        <taxon>Pleuronectes</taxon>
    </lineage>
</organism>
<dbReference type="Proteomes" id="UP001153269">
    <property type="component" value="Unassembled WGS sequence"/>
</dbReference>
<keyword evidence="4" id="KW-1185">Reference proteome</keyword>
<evidence type="ECO:0000256" key="1">
    <source>
        <dbReference type="SAM" id="MobiDB-lite"/>
    </source>
</evidence>
<accession>A0A9N7URL8</accession>
<feature type="signal peptide" evidence="2">
    <location>
        <begin position="1"/>
        <end position="17"/>
    </location>
</feature>
<reference evidence="3" key="1">
    <citation type="submission" date="2020-03" db="EMBL/GenBank/DDBJ databases">
        <authorList>
            <person name="Weist P."/>
        </authorList>
    </citation>
    <scope>NUCLEOTIDE SEQUENCE</scope>
</reference>
<evidence type="ECO:0008006" key="5">
    <source>
        <dbReference type="Google" id="ProtNLM"/>
    </source>
</evidence>
<sequence>MDVVLFLLLSTGGHVCSSCCGWEVTAAEDGAHRPDELVEKPRRRETLYDHRLLQSGSRCESEVVTSAALRVELRDSNSAARCVCERGVSGTLGGNRPTSETSVHSGSRMN</sequence>
<feature type="compositionally biased region" description="Polar residues" evidence="1">
    <location>
        <begin position="96"/>
        <end position="110"/>
    </location>
</feature>
<keyword evidence="2" id="KW-0732">Signal</keyword>
<evidence type="ECO:0000313" key="3">
    <source>
        <dbReference type="EMBL" id="CAB1434979.1"/>
    </source>
</evidence>
<proteinExistence type="predicted"/>
<evidence type="ECO:0000313" key="4">
    <source>
        <dbReference type="Proteomes" id="UP001153269"/>
    </source>
</evidence>
<dbReference type="EMBL" id="CADEAL010001719">
    <property type="protein sequence ID" value="CAB1434979.1"/>
    <property type="molecule type" value="Genomic_DNA"/>
</dbReference>